<gene>
    <name evidence="10" type="primary">glyS</name>
    <name evidence="10" type="ORF">CPU2_558</name>
</gene>
<dbReference type="Proteomes" id="UP000262607">
    <property type="component" value="Chromosome"/>
</dbReference>
<dbReference type="GO" id="GO:0005737">
    <property type="term" value="C:cytoplasm"/>
    <property type="evidence" value="ECO:0007669"/>
    <property type="project" value="InterPro"/>
</dbReference>
<dbReference type="RefSeq" id="WP_110548510.1">
    <property type="nucleotide sequence ID" value="NZ_AP014610.1"/>
</dbReference>
<dbReference type="FunFam" id="3.40.50.800:FF:000002">
    <property type="entry name" value="Glycine--tRNA ligase"/>
    <property type="match status" value="1"/>
</dbReference>
<dbReference type="GO" id="GO:0006426">
    <property type="term" value="P:glycyl-tRNA aminoacylation"/>
    <property type="evidence" value="ECO:0007669"/>
    <property type="project" value="InterPro"/>
</dbReference>
<dbReference type="PROSITE" id="PS50862">
    <property type="entry name" value="AA_TRNA_LIGASE_II"/>
    <property type="match status" value="1"/>
</dbReference>
<dbReference type="InterPro" id="IPR045864">
    <property type="entry name" value="aa-tRNA-synth_II/BPL/LPL"/>
</dbReference>
<dbReference type="GO" id="GO:0015966">
    <property type="term" value="P:diadenosine tetraphosphate biosynthetic process"/>
    <property type="evidence" value="ECO:0007669"/>
    <property type="project" value="UniProtKB-ARBA"/>
</dbReference>
<dbReference type="Pfam" id="PF03129">
    <property type="entry name" value="HGTP_anticodon"/>
    <property type="match status" value="1"/>
</dbReference>
<dbReference type="SUPFAM" id="SSF55681">
    <property type="entry name" value="Class II aaRS and biotin synthetases"/>
    <property type="match status" value="1"/>
</dbReference>
<dbReference type="PANTHER" id="PTHR10745:SF8">
    <property type="entry name" value="DNA POLYMERASE SUBUNIT GAMMA-2, MITOCHONDRIAL"/>
    <property type="match status" value="1"/>
</dbReference>
<evidence type="ECO:0000256" key="4">
    <source>
        <dbReference type="ARBA" id="ARBA00022598"/>
    </source>
</evidence>
<evidence type="ECO:0000256" key="2">
    <source>
        <dbReference type="ARBA" id="ARBA00012829"/>
    </source>
</evidence>
<accession>A0AAD1CMA3</accession>
<keyword evidence="7" id="KW-0648">Protein biosynthesis</keyword>
<dbReference type="Gene3D" id="3.40.50.800">
    <property type="entry name" value="Anticodon-binding domain"/>
    <property type="match status" value="1"/>
</dbReference>
<evidence type="ECO:0000259" key="9">
    <source>
        <dbReference type="PROSITE" id="PS50862"/>
    </source>
</evidence>
<evidence type="ECO:0000256" key="7">
    <source>
        <dbReference type="ARBA" id="ARBA00022917"/>
    </source>
</evidence>
<dbReference type="Gene3D" id="3.30.930.10">
    <property type="entry name" value="Bira Bifunctional Protein, Domain 2"/>
    <property type="match status" value="1"/>
</dbReference>
<dbReference type="GO" id="GO:1990742">
    <property type="term" value="C:microvesicle"/>
    <property type="evidence" value="ECO:0007669"/>
    <property type="project" value="UniProtKB-ARBA"/>
</dbReference>
<dbReference type="Pfam" id="PF00587">
    <property type="entry name" value="tRNA-synt_2b"/>
    <property type="match status" value="1"/>
</dbReference>
<dbReference type="PRINTS" id="PR01043">
    <property type="entry name" value="TRNASYNTHGLY"/>
</dbReference>
<keyword evidence="8" id="KW-0030">Aminoacyl-tRNA synthetase</keyword>
<dbReference type="GO" id="GO:0005524">
    <property type="term" value="F:ATP binding"/>
    <property type="evidence" value="ECO:0007669"/>
    <property type="project" value="UniProtKB-KW"/>
</dbReference>
<evidence type="ECO:0000256" key="8">
    <source>
        <dbReference type="ARBA" id="ARBA00023146"/>
    </source>
</evidence>
<dbReference type="InterPro" id="IPR002315">
    <property type="entry name" value="tRNA-synt_gly"/>
</dbReference>
<dbReference type="NCBIfam" id="TIGR00389">
    <property type="entry name" value="glyS_dimeric"/>
    <property type="match status" value="1"/>
</dbReference>
<dbReference type="AlphaFoldDB" id="A0AAD1CMA3"/>
<proteinExistence type="inferred from homology"/>
<keyword evidence="5" id="KW-0547">Nucleotide-binding</keyword>
<dbReference type="PANTHER" id="PTHR10745">
    <property type="entry name" value="GLYCYL-TRNA SYNTHETASE/DNA POLYMERASE SUBUNIT GAMMA-2"/>
    <property type="match status" value="1"/>
</dbReference>
<comment type="similarity">
    <text evidence="1">Belongs to the class-II aminoacyl-tRNA synthetase family.</text>
</comment>
<evidence type="ECO:0000313" key="11">
    <source>
        <dbReference type="Proteomes" id="UP000262607"/>
    </source>
</evidence>
<dbReference type="InterPro" id="IPR006195">
    <property type="entry name" value="aa-tRNA-synth_II"/>
</dbReference>
<evidence type="ECO:0000256" key="6">
    <source>
        <dbReference type="ARBA" id="ARBA00022840"/>
    </source>
</evidence>
<organism evidence="10 11">
    <name type="scientific">Blattabacterium punctulatus CPU2</name>
    <dbReference type="NCBI Taxonomy" id="1457032"/>
    <lineage>
        <taxon>Bacteria</taxon>
        <taxon>Pseudomonadati</taxon>
        <taxon>Bacteroidota</taxon>
        <taxon>Flavobacteriia</taxon>
        <taxon>Flavobacteriales</taxon>
        <taxon>Blattabacteriaceae</taxon>
        <taxon>Blattabacterium</taxon>
    </lineage>
</organism>
<dbReference type="CDD" id="cd00774">
    <property type="entry name" value="GlyRS-like_core"/>
    <property type="match status" value="1"/>
</dbReference>
<dbReference type="GeneID" id="66556510"/>
<protein>
    <recommendedName>
        <fullName evidence="2">glycine--tRNA ligase</fullName>
        <ecNumber evidence="2">6.1.1.14</ecNumber>
    </recommendedName>
</protein>
<dbReference type="SUPFAM" id="SSF52954">
    <property type="entry name" value="Class II aaRS ABD-related"/>
    <property type="match status" value="1"/>
</dbReference>
<evidence type="ECO:0000256" key="5">
    <source>
        <dbReference type="ARBA" id="ARBA00022741"/>
    </source>
</evidence>
<reference evidence="10 11" key="1">
    <citation type="submission" date="2014-06" db="EMBL/GenBank/DDBJ databases">
        <title>Genome sequence of the intracellular symbiont Blattabacterium cuenoti, strain CPU2 from the wood feeding cockroach Cryptocercus punctulatus.</title>
        <authorList>
            <person name="Kinjo Y."/>
            <person name="Ohkuma M."/>
            <person name="Tokuda G."/>
        </authorList>
    </citation>
    <scope>NUCLEOTIDE SEQUENCE [LARGE SCALE GENOMIC DNA]</scope>
    <source>
        <strain evidence="10 11">CPU2</strain>
    </source>
</reference>
<dbReference type="NCBIfam" id="NF003211">
    <property type="entry name" value="PRK04173.1"/>
    <property type="match status" value="1"/>
</dbReference>
<keyword evidence="6" id="KW-0067">ATP-binding</keyword>
<evidence type="ECO:0000313" key="10">
    <source>
        <dbReference type="EMBL" id="BBA18033.1"/>
    </source>
</evidence>
<dbReference type="GO" id="GO:0004820">
    <property type="term" value="F:glycine-tRNA ligase activity"/>
    <property type="evidence" value="ECO:0007669"/>
    <property type="project" value="UniProtKB-EC"/>
</dbReference>
<evidence type="ECO:0000256" key="1">
    <source>
        <dbReference type="ARBA" id="ARBA00008226"/>
    </source>
</evidence>
<keyword evidence="3" id="KW-0963">Cytoplasm</keyword>
<dbReference type="GO" id="GO:0070062">
    <property type="term" value="C:extracellular exosome"/>
    <property type="evidence" value="ECO:0007669"/>
    <property type="project" value="UniProtKB-ARBA"/>
</dbReference>
<keyword evidence="4 10" id="KW-0436">Ligase</keyword>
<dbReference type="InterPro" id="IPR002314">
    <property type="entry name" value="aa-tRNA-synt_IIb"/>
</dbReference>
<dbReference type="EMBL" id="AP014610">
    <property type="protein sequence ID" value="BBA18033.1"/>
    <property type="molecule type" value="Genomic_DNA"/>
</dbReference>
<dbReference type="InterPro" id="IPR033731">
    <property type="entry name" value="GlyRS-like_core"/>
</dbReference>
<name>A0AAD1CMA3_9FLAO</name>
<feature type="domain" description="Aminoacyl-transfer RNA synthetases class-II family profile" evidence="9">
    <location>
        <begin position="168"/>
        <end position="390"/>
    </location>
</feature>
<dbReference type="InterPro" id="IPR027031">
    <property type="entry name" value="Gly-tRNA_synthase/POLG2"/>
</dbReference>
<dbReference type="InterPro" id="IPR004154">
    <property type="entry name" value="Anticodon-bd"/>
</dbReference>
<sequence length="487" mass="58107">MKENYHFFHFLISHAKNYGFVFPSSEIYGGLHAIYDYGQYGIELKNNIKEYWWKSMTQLHENIVGIDTSILMHSDIWKASGHIEKFNDFLIDNKDSKKRYCPEILIREYVNLMDNKNKGHLVKIPKEKILFRMYQSLKKKDLLDIRVLIDELNIPDPICGSHNWTNIRLFNMMFKIEEEKGNLLYLRPETAQGIFSNFLNIKNSSRMKIPFGIAQIGKSFRNEIIARKFIFRMREFEQMEMQFFILPEEEMKWYEYWKKNRLKWHLELNLGNKKYQIRDHEQLAHYASIGSDIEFNFPFGFQEIEGIHSRRDFDLKQHEEFSKKKLRVFGKTKMIGNYIPYVIETSLGLDRLFLAIFYSSLKKEKLENGNERIVLKFPPYLSPIKAAIFPLVLKDGLPEIAKRIFNNLKIDYQLVYDQKKSIGKLYRRQDAIGTPLCFTIDYDTIKTNTVTMRDRDSMKQKRIHIKDISKIIEYKTGIRKILKKLSI</sequence>
<evidence type="ECO:0000256" key="3">
    <source>
        <dbReference type="ARBA" id="ARBA00022490"/>
    </source>
</evidence>
<dbReference type="InterPro" id="IPR036621">
    <property type="entry name" value="Anticodon-bd_dom_sf"/>
</dbReference>
<dbReference type="GO" id="GO:0004081">
    <property type="term" value="F:bis(5'-nucleosyl)-tetraphosphatase (asymmetrical) activity"/>
    <property type="evidence" value="ECO:0007669"/>
    <property type="project" value="UniProtKB-ARBA"/>
</dbReference>
<dbReference type="EC" id="6.1.1.14" evidence="2"/>